<keyword evidence="2" id="KW-0472">Membrane</keyword>
<evidence type="ECO:0000313" key="4">
    <source>
        <dbReference type="Proteomes" id="UP001174694"/>
    </source>
</evidence>
<dbReference type="GO" id="GO:0016787">
    <property type="term" value="F:hydrolase activity"/>
    <property type="evidence" value="ECO:0007669"/>
    <property type="project" value="UniProtKB-KW"/>
</dbReference>
<feature type="transmembrane region" description="Helical" evidence="2">
    <location>
        <begin position="205"/>
        <end position="225"/>
    </location>
</feature>
<keyword evidence="2" id="KW-1133">Transmembrane helix</keyword>
<feature type="compositionally biased region" description="Low complexity" evidence="1">
    <location>
        <begin position="117"/>
        <end position="129"/>
    </location>
</feature>
<feature type="compositionally biased region" description="Low complexity" evidence="1">
    <location>
        <begin position="37"/>
        <end position="49"/>
    </location>
</feature>
<evidence type="ECO:0000256" key="1">
    <source>
        <dbReference type="SAM" id="MobiDB-lite"/>
    </source>
</evidence>
<gene>
    <name evidence="3" type="ORF">NKR23_g2681</name>
</gene>
<feature type="transmembrane region" description="Helical" evidence="2">
    <location>
        <begin position="179"/>
        <end position="198"/>
    </location>
</feature>
<feature type="compositionally biased region" description="Basic and acidic residues" evidence="1">
    <location>
        <begin position="91"/>
        <end position="102"/>
    </location>
</feature>
<keyword evidence="2" id="KW-0812">Transmembrane</keyword>
<dbReference type="AlphaFoldDB" id="A0AA38VV09"/>
<feature type="compositionally biased region" description="Polar residues" evidence="1">
    <location>
        <begin position="50"/>
        <end position="64"/>
    </location>
</feature>
<dbReference type="Proteomes" id="UP001174694">
    <property type="component" value="Unassembled WGS sequence"/>
</dbReference>
<keyword evidence="3" id="KW-0378">Hydrolase</keyword>
<evidence type="ECO:0000313" key="3">
    <source>
        <dbReference type="EMBL" id="KAJ9151996.1"/>
    </source>
</evidence>
<reference evidence="3" key="1">
    <citation type="submission" date="2022-07" db="EMBL/GenBank/DDBJ databases">
        <title>Fungi with potential for degradation of polypropylene.</title>
        <authorList>
            <person name="Gostincar C."/>
        </authorList>
    </citation>
    <scope>NUCLEOTIDE SEQUENCE</scope>
    <source>
        <strain evidence="3">EXF-13308</strain>
    </source>
</reference>
<organism evidence="3 4">
    <name type="scientific">Pleurostoma richardsiae</name>
    <dbReference type="NCBI Taxonomy" id="41990"/>
    <lineage>
        <taxon>Eukaryota</taxon>
        <taxon>Fungi</taxon>
        <taxon>Dikarya</taxon>
        <taxon>Ascomycota</taxon>
        <taxon>Pezizomycotina</taxon>
        <taxon>Sordariomycetes</taxon>
        <taxon>Sordariomycetidae</taxon>
        <taxon>Calosphaeriales</taxon>
        <taxon>Pleurostomataceae</taxon>
        <taxon>Pleurostoma</taxon>
    </lineage>
</organism>
<sequence length="580" mass="64424">MSRRQEVPVESSWRMVEGEHDSFDTSIVPDDDGFVISSGPSQLSSGSQGNWSVGSSQDHSTIQDFVNKADEEQVILKSPFQPTVPGAVRRSPRESVKHRSPDPEFYMPTVEVESPRRSSATSSRTVRPVGRQILRRRQVNNDDDSPTKRRRGEHWDARKGWGPGTDESPGVAERLARSLPGAVFDILGWFFGVVGLALRYAQKPLAICLAIYLCFGGLIIAQNMATKSLYASLSPVCRIPGASFLDLPFCPKMPGVPKGDEPTEKPVEFAGLMDVQDKFEEVLEKSANGVSLPMEMKRSEAAIRDLRTLVRHSALQGRDELVLEFDGYVDTAKTASNGLQRFNTHVGSAVDSVISINRWTSRYLDGLVAAEEQAHGWLEDFTSWVFAPFQPAVFSEHNLRDKYIEHTALVSDKIGGLILEAQAVLLSLEKAEGHLGLIYEFVTRAEKSVQADKHEILWTLWTLVGRNSRQLRSLDGQLSLLARVNAQRTDAVAQVSELIVELEKIQAGLDDLRERVAEPGLMRGVSGPGGDMPLSVHIETINRGVERLEQARSRIRAIEDDRIRQVLARGREEERLIDSA</sequence>
<keyword evidence="4" id="KW-1185">Reference proteome</keyword>
<feature type="region of interest" description="Disordered" evidence="1">
    <location>
        <begin position="1"/>
        <end position="66"/>
    </location>
</feature>
<evidence type="ECO:0000256" key="2">
    <source>
        <dbReference type="SAM" id="Phobius"/>
    </source>
</evidence>
<proteinExistence type="predicted"/>
<accession>A0AA38VV09</accession>
<protein>
    <submittedName>
        <fullName evidence="3">Alpha beta hydrolase fold-5 protein</fullName>
    </submittedName>
</protein>
<feature type="region of interest" description="Disordered" evidence="1">
    <location>
        <begin position="78"/>
        <end position="170"/>
    </location>
</feature>
<dbReference type="EMBL" id="JANBVO010000005">
    <property type="protein sequence ID" value="KAJ9151996.1"/>
    <property type="molecule type" value="Genomic_DNA"/>
</dbReference>
<name>A0AA38VV09_9PEZI</name>
<comment type="caution">
    <text evidence="3">The sequence shown here is derived from an EMBL/GenBank/DDBJ whole genome shotgun (WGS) entry which is preliminary data.</text>
</comment>